<keyword evidence="3" id="KW-1185">Reference proteome</keyword>
<organism evidence="2 3">
    <name type="scientific">Actinacidiphila cocklensis</name>
    <dbReference type="NCBI Taxonomy" id="887465"/>
    <lineage>
        <taxon>Bacteria</taxon>
        <taxon>Bacillati</taxon>
        <taxon>Actinomycetota</taxon>
        <taxon>Actinomycetes</taxon>
        <taxon>Kitasatosporales</taxon>
        <taxon>Streptomycetaceae</taxon>
        <taxon>Actinacidiphila</taxon>
    </lineage>
</organism>
<dbReference type="Proteomes" id="UP001152519">
    <property type="component" value="Unassembled WGS sequence"/>
</dbReference>
<gene>
    <name evidence="2" type="ORF">SCOCK_10390</name>
</gene>
<proteinExistence type="predicted"/>
<protein>
    <submittedName>
        <fullName evidence="2">Uncharacterized protein</fullName>
    </submittedName>
</protein>
<evidence type="ECO:0000313" key="3">
    <source>
        <dbReference type="Proteomes" id="UP001152519"/>
    </source>
</evidence>
<evidence type="ECO:0000256" key="1">
    <source>
        <dbReference type="SAM" id="MobiDB-lite"/>
    </source>
</evidence>
<reference evidence="2" key="1">
    <citation type="submission" date="2021-05" db="EMBL/GenBank/DDBJ databases">
        <authorList>
            <person name="Arsene-Ploetze F."/>
        </authorList>
    </citation>
    <scope>NUCLEOTIDE SEQUENCE</scope>
    <source>
        <strain evidence="2">DSM 42138</strain>
    </source>
</reference>
<accession>A0A9W4DIL5</accession>
<evidence type="ECO:0000313" key="2">
    <source>
        <dbReference type="EMBL" id="CAG6390922.1"/>
    </source>
</evidence>
<comment type="caution">
    <text evidence="2">The sequence shown here is derived from an EMBL/GenBank/DDBJ whole genome shotgun (WGS) entry which is preliminary data.</text>
</comment>
<dbReference type="AlphaFoldDB" id="A0A9W4DIL5"/>
<name>A0A9W4DIL5_9ACTN</name>
<sequence>MAWVSRTAQVRRLPAAWSGANRPARPGVLGPPTAATCRDPRRRLPSLLWDRRLVANHGLFLYMTSTHRGHLLTMRESSAARPQDGPIPARSPPLARR</sequence>
<feature type="region of interest" description="Disordered" evidence="1">
    <location>
        <begin position="75"/>
        <end position="97"/>
    </location>
</feature>
<feature type="region of interest" description="Disordered" evidence="1">
    <location>
        <begin position="15"/>
        <end position="37"/>
    </location>
</feature>
<dbReference type="EMBL" id="CAJSLV010000001">
    <property type="protein sequence ID" value="CAG6390922.1"/>
    <property type="molecule type" value="Genomic_DNA"/>
</dbReference>